<comment type="caution">
    <text evidence="11">The sequence shown here is derived from an EMBL/GenBank/DDBJ whole genome shotgun (WGS) entry which is preliminary data.</text>
</comment>
<dbReference type="Gene3D" id="2.40.170.20">
    <property type="entry name" value="TonB-dependent receptor, beta-barrel domain"/>
    <property type="match status" value="1"/>
</dbReference>
<keyword evidence="4 8" id="KW-0812">Transmembrane</keyword>
<evidence type="ECO:0000259" key="10">
    <source>
        <dbReference type="Pfam" id="PF07715"/>
    </source>
</evidence>
<dbReference type="EMBL" id="BAABJH010000001">
    <property type="protein sequence ID" value="GAA4891811.1"/>
    <property type="molecule type" value="Genomic_DNA"/>
</dbReference>
<dbReference type="InterPro" id="IPR012910">
    <property type="entry name" value="Plug_dom"/>
</dbReference>
<dbReference type="InterPro" id="IPR023996">
    <property type="entry name" value="TonB-dep_OMP_SusC/RagA"/>
</dbReference>
<dbReference type="Gene3D" id="2.60.40.1120">
    <property type="entry name" value="Carboxypeptidase-like, regulatory domain"/>
    <property type="match status" value="1"/>
</dbReference>
<keyword evidence="6 8" id="KW-0472">Membrane</keyword>
<feature type="domain" description="TonB-dependent receptor plug" evidence="10">
    <location>
        <begin position="112"/>
        <end position="217"/>
    </location>
</feature>
<accession>A0ABP9F253</accession>
<dbReference type="RefSeq" id="WP_345273527.1">
    <property type="nucleotide sequence ID" value="NZ_BAABJH010000001.1"/>
</dbReference>
<protein>
    <submittedName>
        <fullName evidence="11">TonB-dependent receptor</fullName>
    </submittedName>
</protein>
<dbReference type="PANTHER" id="PTHR30069:SF29">
    <property type="entry name" value="HEMOGLOBIN AND HEMOGLOBIN-HAPTOGLOBIN-BINDING PROTEIN 1-RELATED"/>
    <property type="match status" value="1"/>
</dbReference>
<evidence type="ECO:0000256" key="4">
    <source>
        <dbReference type="ARBA" id="ARBA00022692"/>
    </source>
</evidence>
<dbReference type="Pfam" id="PF13715">
    <property type="entry name" value="CarbopepD_reg_2"/>
    <property type="match status" value="1"/>
</dbReference>
<dbReference type="NCBIfam" id="TIGR04057">
    <property type="entry name" value="SusC_RagA_signa"/>
    <property type="match status" value="1"/>
</dbReference>
<feature type="chain" id="PRO_5046101971" evidence="9">
    <location>
        <begin position="22"/>
        <end position="1054"/>
    </location>
</feature>
<feature type="signal peptide" evidence="9">
    <location>
        <begin position="1"/>
        <end position="21"/>
    </location>
</feature>
<gene>
    <name evidence="11" type="ORF">GCM10023311_15280</name>
</gene>
<keyword evidence="7 8" id="KW-0998">Cell outer membrane</keyword>
<dbReference type="Gene3D" id="2.170.130.10">
    <property type="entry name" value="TonB-dependent receptor, plug domain"/>
    <property type="match status" value="1"/>
</dbReference>
<comment type="subcellular location">
    <subcellularLocation>
        <location evidence="1 8">Cell outer membrane</location>
        <topology evidence="1 8">Multi-pass membrane protein</topology>
    </subcellularLocation>
</comment>
<dbReference type="InterPro" id="IPR039426">
    <property type="entry name" value="TonB-dep_rcpt-like"/>
</dbReference>
<keyword evidence="3 8" id="KW-1134">Transmembrane beta strand</keyword>
<dbReference type="InterPro" id="IPR008969">
    <property type="entry name" value="CarboxyPept-like_regulatory"/>
</dbReference>
<comment type="similarity">
    <text evidence="8">Belongs to the TonB-dependent receptor family.</text>
</comment>
<keyword evidence="2 8" id="KW-0813">Transport</keyword>
<evidence type="ECO:0000256" key="8">
    <source>
        <dbReference type="PROSITE-ProRule" id="PRU01360"/>
    </source>
</evidence>
<evidence type="ECO:0000256" key="2">
    <source>
        <dbReference type="ARBA" id="ARBA00022448"/>
    </source>
</evidence>
<evidence type="ECO:0000256" key="1">
    <source>
        <dbReference type="ARBA" id="ARBA00004571"/>
    </source>
</evidence>
<evidence type="ECO:0000256" key="5">
    <source>
        <dbReference type="ARBA" id="ARBA00022729"/>
    </source>
</evidence>
<dbReference type="Pfam" id="PF07715">
    <property type="entry name" value="Plug"/>
    <property type="match status" value="1"/>
</dbReference>
<evidence type="ECO:0000256" key="7">
    <source>
        <dbReference type="ARBA" id="ARBA00023237"/>
    </source>
</evidence>
<evidence type="ECO:0000313" key="12">
    <source>
        <dbReference type="Proteomes" id="UP001500433"/>
    </source>
</evidence>
<proteinExistence type="inferred from homology"/>
<dbReference type="InterPro" id="IPR037066">
    <property type="entry name" value="Plug_dom_sf"/>
</dbReference>
<dbReference type="InterPro" id="IPR036942">
    <property type="entry name" value="Beta-barrel_TonB_sf"/>
</dbReference>
<evidence type="ECO:0000256" key="3">
    <source>
        <dbReference type="ARBA" id="ARBA00022452"/>
    </source>
</evidence>
<evidence type="ECO:0000313" key="11">
    <source>
        <dbReference type="EMBL" id="GAA4891811.1"/>
    </source>
</evidence>
<evidence type="ECO:0000256" key="9">
    <source>
        <dbReference type="SAM" id="SignalP"/>
    </source>
</evidence>
<dbReference type="PANTHER" id="PTHR30069">
    <property type="entry name" value="TONB-DEPENDENT OUTER MEMBRANE RECEPTOR"/>
    <property type="match status" value="1"/>
</dbReference>
<keyword evidence="11" id="KW-0675">Receptor</keyword>
<dbReference type="Proteomes" id="UP001500433">
    <property type="component" value="Unassembled WGS sequence"/>
</dbReference>
<dbReference type="SUPFAM" id="SSF49464">
    <property type="entry name" value="Carboxypeptidase regulatory domain-like"/>
    <property type="match status" value="1"/>
</dbReference>
<name>A0ABP9F253_9FLAO</name>
<sequence>MRQTFLKILALFFVAFTSAQNVDVSGNVQDNTGFPIPGVNVIVKNTSKGAVTDFDGNFTIAGVEIGSTLSVSYIGYVTKEIVVADGSNLTIQLEEDLAQLDEVVVVGYGTQKKKEVTGAVAVVDSKAIEKLNPQRVEQALQGQIAGVNVSSNSGSPGAGSNIRIRGITTNGDNKPLILVDGNVIEDLSVINPNDIKSMNVLKDATAGIYGVRGANGVILITTKTGRKNSELKFQFDAYTGFQTTSKKLDLLGPTDFAIYVNDAADDTRFFVYPQEGTDWQDEVFGTAAISNVNFSGSGGTEKSAYTFGVSHLDQDGIVGASKSNYRRTTLRLGYQYDILENLKMSSTLLITNSKKNNLAEGGIGSVLYSTVNINPDLPVRDENGDFSLANDISQIEIINPLAQIANTYNTTKVDKYSATIGFDYTFLEHFTASSKFQINYSNVLDDVFRPVVDYGNGKSSNINGVTSSIDEETGELVYAGGNQIVDHSALFTDYTWDNYINYNNTFGEDHDVTVLLGMSVFRTRGHFYGEQGFALRDGSNSSSDAFDNGWIGDRVDPVQGRIENRFTETEIGLGNDQFDSRLSSTFARVQYSYKGKYLLSGVMRRDVSSRFSTENNNNIGYFPSGSIGWNVSDENFMQDSKWINSLKFRASYGIIGNDRIDDFAFLTRLNGEATIDSGDPSIVDVNDLPNGVGAGKLGNLNLKWEEQETANIGFDARLFNNKISLTADAFEKQTKDLLIAPQSSGTTGVGAPGSSDPLINAGTVRNRGLEFKIGYDDNFSEDFKFNISYNVTFLENEVTSLNGELAPREAEFGVGISQTGIARMVPGLPLGYFHGYQTNGIYQTQAEIDALNAGATDNDGVYHSGAEAGDLKFVDTNGNGYIDDGDRTNIGDPIADVTMGLNIGFSYKNLDFSANAFASIGNDMVRDYERKDLFANRGTYMLDRWQGTGTSNSVPRAVAGASINTDLFSDFVVEDASFVRLQNIQLGYTISPDALENTGISKLRFYISGNNLFTITDYTGYDPSAGSDAPLGNGIDKGFYPVASTYLIGVNLNF</sequence>
<keyword evidence="5 9" id="KW-0732">Signal</keyword>
<keyword evidence="12" id="KW-1185">Reference proteome</keyword>
<organism evidence="11 12">
    <name type="scientific">Flaviramulus aquimarinus</name>
    <dbReference type="NCBI Taxonomy" id="1170456"/>
    <lineage>
        <taxon>Bacteria</taxon>
        <taxon>Pseudomonadati</taxon>
        <taxon>Bacteroidota</taxon>
        <taxon>Flavobacteriia</taxon>
        <taxon>Flavobacteriales</taxon>
        <taxon>Flavobacteriaceae</taxon>
        <taxon>Flaviramulus</taxon>
    </lineage>
</organism>
<dbReference type="InterPro" id="IPR023997">
    <property type="entry name" value="TonB-dep_OMP_SusC/RagA_CS"/>
</dbReference>
<dbReference type="PROSITE" id="PS52016">
    <property type="entry name" value="TONB_DEPENDENT_REC_3"/>
    <property type="match status" value="1"/>
</dbReference>
<dbReference type="SUPFAM" id="SSF56935">
    <property type="entry name" value="Porins"/>
    <property type="match status" value="1"/>
</dbReference>
<reference evidence="12" key="1">
    <citation type="journal article" date="2019" name="Int. J. Syst. Evol. Microbiol.">
        <title>The Global Catalogue of Microorganisms (GCM) 10K type strain sequencing project: providing services to taxonomists for standard genome sequencing and annotation.</title>
        <authorList>
            <consortium name="The Broad Institute Genomics Platform"/>
            <consortium name="The Broad Institute Genome Sequencing Center for Infectious Disease"/>
            <person name="Wu L."/>
            <person name="Ma J."/>
        </authorList>
    </citation>
    <scope>NUCLEOTIDE SEQUENCE [LARGE SCALE GENOMIC DNA]</scope>
    <source>
        <strain evidence="12">JCM 18274</strain>
    </source>
</reference>
<dbReference type="NCBIfam" id="TIGR04056">
    <property type="entry name" value="OMP_RagA_SusC"/>
    <property type="match status" value="1"/>
</dbReference>
<evidence type="ECO:0000256" key="6">
    <source>
        <dbReference type="ARBA" id="ARBA00023136"/>
    </source>
</evidence>